<dbReference type="Pfam" id="PF08240">
    <property type="entry name" value="ADH_N"/>
    <property type="match status" value="1"/>
</dbReference>
<evidence type="ECO:0000313" key="3">
    <source>
        <dbReference type="Proteomes" id="UP000572817"/>
    </source>
</evidence>
<evidence type="ECO:0000259" key="1">
    <source>
        <dbReference type="SMART" id="SM00829"/>
    </source>
</evidence>
<dbReference type="InterPro" id="IPR013149">
    <property type="entry name" value="ADH-like_C"/>
</dbReference>
<reference evidence="2" key="1">
    <citation type="submission" date="2020-04" db="EMBL/GenBank/DDBJ databases">
        <title>Genome Assembly and Annotation of Botryosphaeria dothidea sdau 11-99, a Latent Pathogen of Apple Fruit Ring Rot in China.</title>
        <authorList>
            <person name="Yu C."/>
            <person name="Diao Y."/>
            <person name="Lu Q."/>
            <person name="Zhao J."/>
            <person name="Cui S."/>
            <person name="Peng C."/>
            <person name="He B."/>
            <person name="Liu H."/>
        </authorList>
    </citation>
    <scope>NUCLEOTIDE SEQUENCE [LARGE SCALE GENOMIC DNA]</scope>
    <source>
        <strain evidence="2">Sdau11-99</strain>
    </source>
</reference>
<comment type="caution">
    <text evidence="2">The sequence shown here is derived from an EMBL/GenBank/DDBJ whole genome shotgun (WGS) entry which is preliminary data.</text>
</comment>
<dbReference type="SUPFAM" id="SSF50129">
    <property type="entry name" value="GroES-like"/>
    <property type="match status" value="1"/>
</dbReference>
<dbReference type="EMBL" id="WWBZ02000009">
    <property type="protein sequence ID" value="KAF4311472.1"/>
    <property type="molecule type" value="Genomic_DNA"/>
</dbReference>
<accession>A0A8H4NDS3</accession>
<gene>
    <name evidence="2" type="ORF">GTA08_BOTSDO12888</name>
</gene>
<dbReference type="PANTHER" id="PTHR45033">
    <property type="match status" value="1"/>
</dbReference>
<organism evidence="2 3">
    <name type="scientific">Botryosphaeria dothidea</name>
    <dbReference type="NCBI Taxonomy" id="55169"/>
    <lineage>
        <taxon>Eukaryota</taxon>
        <taxon>Fungi</taxon>
        <taxon>Dikarya</taxon>
        <taxon>Ascomycota</taxon>
        <taxon>Pezizomycotina</taxon>
        <taxon>Dothideomycetes</taxon>
        <taxon>Dothideomycetes incertae sedis</taxon>
        <taxon>Botryosphaeriales</taxon>
        <taxon>Botryosphaeriaceae</taxon>
        <taxon>Botryosphaeria</taxon>
    </lineage>
</organism>
<dbReference type="Proteomes" id="UP000572817">
    <property type="component" value="Unassembled WGS sequence"/>
</dbReference>
<dbReference type="InterPro" id="IPR013154">
    <property type="entry name" value="ADH-like_N"/>
</dbReference>
<dbReference type="OrthoDB" id="3509362at2759"/>
<dbReference type="GO" id="GO:0016491">
    <property type="term" value="F:oxidoreductase activity"/>
    <property type="evidence" value="ECO:0007669"/>
    <property type="project" value="InterPro"/>
</dbReference>
<dbReference type="InterPro" id="IPR011032">
    <property type="entry name" value="GroES-like_sf"/>
</dbReference>
<dbReference type="AlphaFoldDB" id="A0A8H4NDS3"/>
<proteinExistence type="predicted"/>
<dbReference type="Pfam" id="PF00107">
    <property type="entry name" value="ADH_zinc_N"/>
    <property type="match status" value="1"/>
</dbReference>
<name>A0A8H4NDS3_9PEZI</name>
<dbReference type="InterPro" id="IPR052711">
    <property type="entry name" value="Zinc_ADH-like"/>
</dbReference>
<dbReference type="SUPFAM" id="SSF51735">
    <property type="entry name" value="NAD(P)-binding Rossmann-fold domains"/>
    <property type="match status" value="1"/>
</dbReference>
<protein>
    <recommendedName>
        <fullName evidence="1">Enoyl reductase (ER) domain-containing protein</fullName>
    </recommendedName>
</protein>
<dbReference type="InterPro" id="IPR036291">
    <property type="entry name" value="NAD(P)-bd_dom_sf"/>
</dbReference>
<dbReference type="Gene3D" id="3.40.50.720">
    <property type="entry name" value="NAD(P)-binding Rossmann-like Domain"/>
    <property type="match status" value="1"/>
</dbReference>
<dbReference type="InterPro" id="IPR020843">
    <property type="entry name" value="ER"/>
</dbReference>
<evidence type="ECO:0000313" key="2">
    <source>
        <dbReference type="EMBL" id="KAF4311472.1"/>
    </source>
</evidence>
<dbReference type="SMART" id="SM00829">
    <property type="entry name" value="PKS_ER"/>
    <property type="match status" value="1"/>
</dbReference>
<keyword evidence="3" id="KW-1185">Reference proteome</keyword>
<dbReference type="PANTHER" id="PTHR45033:SF1">
    <property type="entry name" value="OXIDOREDUCTASE (EUROFUNG)"/>
    <property type="match status" value="1"/>
</dbReference>
<dbReference type="CDD" id="cd08276">
    <property type="entry name" value="MDR7"/>
    <property type="match status" value="1"/>
</dbReference>
<feature type="domain" description="Enoyl reductase (ER)" evidence="1">
    <location>
        <begin position="15"/>
        <end position="358"/>
    </location>
</feature>
<sequence>MASLPQTTHLFRRTSAPYPLTIALTTEPLSTTLAPFSLLVHIRAVSLNYRDVAMLHKGAYPSAASANEIPASDCAAEVVAIGSAVTQFQVGDRVAPICDVANLTGEERDAATLGLGGNVPGVLREYAIFEEEVLVRLPKYLSWEEVNVSLFSSRDPIKRRIDNFVRWINGLDVSELTKQCARRTQCANASMFAVLVCIAAGIRPIITSSSDAKLELVKKISPKVEGINYKKQPDTTQEVLRLTNGRGVDFVINNTGSASIPADIAALRQKRGTISLVGFLEKMKADWDPSLLLNLMAKTATVQGIQAGSKLDYKELNKFLEEKEVRLNSIIDRTFSFEDSPAAFDYLWSGKHVGKVVIKL</sequence>
<dbReference type="Gene3D" id="3.90.180.10">
    <property type="entry name" value="Medium-chain alcohol dehydrogenases, catalytic domain"/>
    <property type="match status" value="2"/>
</dbReference>